<dbReference type="InterPro" id="IPR036188">
    <property type="entry name" value="FAD/NAD-bd_sf"/>
</dbReference>
<evidence type="ECO:0000256" key="4">
    <source>
        <dbReference type="ARBA" id="ARBA00015872"/>
    </source>
</evidence>
<evidence type="ECO:0000313" key="11">
    <source>
        <dbReference type="Proteomes" id="UP001321861"/>
    </source>
</evidence>
<proteinExistence type="predicted"/>
<dbReference type="PANTHER" id="PTHR43400:SF10">
    <property type="entry name" value="3-OXOSTEROID 1-DEHYDROGENASE"/>
    <property type="match status" value="1"/>
</dbReference>
<dbReference type="EC" id="1.3.99.33" evidence="3"/>
<dbReference type="KEGG" id="xap:XA3_16180"/>
<dbReference type="SMART" id="SM00900">
    <property type="entry name" value="FMN_bind"/>
    <property type="match status" value="1"/>
</dbReference>
<dbReference type="InterPro" id="IPR005025">
    <property type="entry name" value="FMN_Rdtase-like_dom"/>
</dbReference>
<dbReference type="SUPFAM" id="SSF52218">
    <property type="entry name" value="Flavoproteins"/>
    <property type="match status" value="1"/>
</dbReference>
<dbReference type="InterPro" id="IPR027477">
    <property type="entry name" value="Succ_DH/fumarate_Rdtase_cat_sf"/>
</dbReference>
<dbReference type="EMBL" id="AP026802">
    <property type="protein sequence ID" value="BDR59177.1"/>
    <property type="molecule type" value="Genomic_DNA"/>
</dbReference>
<dbReference type="Gene3D" id="3.40.50.360">
    <property type="match status" value="1"/>
</dbReference>
<dbReference type="GO" id="GO:0033765">
    <property type="term" value="F:steroid dehydrogenase activity, acting on the CH-CH group of donors"/>
    <property type="evidence" value="ECO:0007669"/>
    <property type="project" value="UniProtKB-ARBA"/>
</dbReference>
<dbReference type="GO" id="GO:0008202">
    <property type="term" value="P:steroid metabolic process"/>
    <property type="evidence" value="ECO:0007669"/>
    <property type="project" value="UniProtKB-ARBA"/>
</dbReference>
<organism evidence="10 11">
    <name type="scientific">Xylocopilactobacillus apicola</name>
    <dbReference type="NCBI Taxonomy" id="2932184"/>
    <lineage>
        <taxon>Bacteria</taxon>
        <taxon>Bacillati</taxon>
        <taxon>Bacillota</taxon>
        <taxon>Bacilli</taxon>
        <taxon>Lactobacillales</taxon>
        <taxon>Lactobacillaceae</taxon>
        <taxon>Xylocopilactobacillus</taxon>
    </lineage>
</organism>
<protein>
    <recommendedName>
        <fullName evidence="4">Urocanate reductase</fullName>
        <ecNumber evidence="3">1.3.99.33</ecNumber>
    </recommendedName>
</protein>
<dbReference type="Pfam" id="PF00890">
    <property type="entry name" value="FAD_binding_2"/>
    <property type="match status" value="1"/>
</dbReference>
<comment type="cofactor">
    <cofactor evidence="1">
        <name>FMN</name>
        <dbReference type="ChEBI" id="CHEBI:58210"/>
    </cofactor>
</comment>
<dbReference type="Pfam" id="PF04205">
    <property type="entry name" value="FMN_bind"/>
    <property type="match status" value="1"/>
</dbReference>
<evidence type="ECO:0000256" key="1">
    <source>
        <dbReference type="ARBA" id="ARBA00001917"/>
    </source>
</evidence>
<evidence type="ECO:0000256" key="6">
    <source>
        <dbReference type="ARBA" id="ARBA00022827"/>
    </source>
</evidence>
<dbReference type="Proteomes" id="UP001321861">
    <property type="component" value="Chromosome"/>
</dbReference>
<dbReference type="PANTHER" id="PTHR43400">
    <property type="entry name" value="FUMARATE REDUCTASE"/>
    <property type="match status" value="1"/>
</dbReference>
<dbReference type="Gene3D" id="3.90.700.10">
    <property type="entry name" value="Succinate dehydrogenase/fumarate reductase flavoprotein, catalytic domain"/>
    <property type="match status" value="1"/>
</dbReference>
<keyword evidence="6" id="KW-0274">FAD</keyword>
<feature type="domain" description="FMN-binding" evidence="9">
    <location>
        <begin position="739"/>
        <end position="814"/>
    </location>
</feature>
<dbReference type="InterPro" id="IPR003953">
    <property type="entry name" value="FAD-dep_OxRdtase_2_FAD-bd"/>
</dbReference>
<dbReference type="Pfam" id="PF03358">
    <property type="entry name" value="FMN_red"/>
    <property type="match status" value="1"/>
</dbReference>
<dbReference type="RefSeq" id="WP_317634983.1">
    <property type="nucleotide sequence ID" value="NZ_AP026802.1"/>
</dbReference>
<keyword evidence="5" id="KW-0285">Flavoprotein</keyword>
<dbReference type="SUPFAM" id="SSF56425">
    <property type="entry name" value="Succinate dehydrogenase/fumarate reductase flavoprotein, catalytic domain"/>
    <property type="match status" value="1"/>
</dbReference>
<evidence type="ECO:0000259" key="9">
    <source>
        <dbReference type="SMART" id="SM00900"/>
    </source>
</evidence>
<reference evidence="10 11" key="1">
    <citation type="journal article" date="2023" name="Microbiol. Spectr.">
        <title>Symbiosis of Carpenter Bees with Uncharacterized Lactic Acid Bacteria Showing NAD Auxotrophy.</title>
        <authorList>
            <person name="Kawasaki S."/>
            <person name="Ozawa K."/>
            <person name="Mori T."/>
            <person name="Yamamoto A."/>
            <person name="Ito M."/>
            <person name="Ohkuma M."/>
            <person name="Sakamoto M."/>
            <person name="Matsutani M."/>
        </authorList>
    </citation>
    <scope>NUCLEOTIDE SEQUENCE [LARGE SCALE GENOMIC DNA]</scope>
    <source>
        <strain evidence="10 11">XA3</strain>
    </source>
</reference>
<dbReference type="Gene3D" id="3.90.1010.20">
    <property type="match status" value="1"/>
</dbReference>
<dbReference type="InterPro" id="IPR007329">
    <property type="entry name" value="FMN-bd"/>
</dbReference>
<evidence type="ECO:0000256" key="8">
    <source>
        <dbReference type="ARBA" id="ARBA00049922"/>
    </source>
</evidence>
<dbReference type="SUPFAM" id="SSF51905">
    <property type="entry name" value="FAD/NAD(P)-binding domain"/>
    <property type="match status" value="1"/>
</dbReference>
<dbReference type="Gene3D" id="3.50.50.60">
    <property type="entry name" value="FAD/NAD(P)-binding domain"/>
    <property type="match status" value="1"/>
</dbReference>
<name>A0AAU9DE88_9LACO</name>
<comment type="cofactor">
    <cofactor evidence="2">
        <name>FAD</name>
        <dbReference type="ChEBI" id="CHEBI:57692"/>
    </cofactor>
</comment>
<keyword evidence="11" id="KW-1185">Reference proteome</keyword>
<dbReference type="GO" id="GO:0016020">
    <property type="term" value="C:membrane"/>
    <property type="evidence" value="ECO:0007669"/>
    <property type="project" value="InterPro"/>
</dbReference>
<evidence type="ECO:0000256" key="3">
    <source>
        <dbReference type="ARBA" id="ARBA00013137"/>
    </source>
</evidence>
<keyword evidence="7" id="KW-0560">Oxidoreductase</keyword>
<dbReference type="GO" id="GO:0010181">
    <property type="term" value="F:FMN binding"/>
    <property type="evidence" value="ECO:0007669"/>
    <property type="project" value="InterPro"/>
</dbReference>
<evidence type="ECO:0000313" key="10">
    <source>
        <dbReference type="EMBL" id="BDR59177.1"/>
    </source>
</evidence>
<dbReference type="AlphaFoldDB" id="A0AAU9DE88"/>
<sequence>MKVIGIVGTNARKSYNRILLQYIRKQFSDKFELEVCDIKDIPLFNENHPASDPASVTVLAEKIEAADGIIIGCPEYNHSVPSPLKSVIEWLSYRVHPLAKKPLMIVGASYHAQGSSRSQLHLRQILDTPGVNSRVLPGNEFLLGNAKTAFDDEGNLKDEKTVSFLTECIDEFVKFVDTSKILNQEVRNMYEKGNPMDAYRALMNPKHSIHWDASYDVIVLGFGGAGATAARFAADDGAKVLLVDSAPEGSEGGNTRVSHQLIASGDNFENLKKYYQKMADPIGVDGEVLDAFVEGLVNMEDYVRNYLDVEPVSVRKEWGEPNSLQAVLEEFPEYEGVQSCDMTIVHHGIADAALWKILRQKVVDRSDKIDVWFSSPALHLIQDPTTKAVIGVQIEHEHVVRNIQAKNGVVMATGGFENNQQMIEDYLQEPYMSPIGTSYNKGAGVKMSLEVGADLWHMRSYESMGQFHGLSPRQRKGIRSLYTTNIFWSVLFTGSTLVVGDDGTRYFKEDEINRHGHIYNHGFWRVPLSQVHPAMIFDQAQYNKIKADNDNPGGYPNILKFAVKANTIKELAERIGTDAKNLEETIRDFNHFAKKGKDYAFKRAPETMTAFNDHGPYYAIPMRQNMLNTQGGARRNSRCQVVDPSGQTIPHLYEAGELGSPFANEYAAGGNLADCLISGKIAGQNAAQQKNDAIFELPLPSTPVAPVETTPTANLKSDLQKEESFSAGPNQYIGKSNAGMGDEIVVRVTLSKDHKIKQVEILKQSESADMSKEVLESLPQKMIDNNTYNVDAISGATRTSDALKEAVKNAMDQAK</sequence>
<accession>A0AAU9DE88</accession>
<gene>
    <name evidence="10" type="ORF">XA3_16180</name>
</gene>
<dbReference type="InterPro" id="IPR029039">
    <property type="entry name" value="Flavoprotein-like_sf"/>
</dbReference>
<dbReference type="InterPro" id="IPR050315">
    <property type="entry name" value="FAD-oxidoreductase_2"/>
</dbReference>
<evidence type="ECO:0000256" key="7">
    <source>
        <dbReference type="ARBA" id="ARBA00023002"/>
    </source>
</evidence>
<evidence type="ECO:0000256" key="5">
    <source>
        <dbReference type="ARBA" id="ARBA00022630"/>
    </source>
</evidence>
<evidence type="ECO:0000256" key="2">
    <source>
        <dbReference type="ARBA" id="ARBA00001974"/>
    </source>
</evidence>
<comment type="catalytic activity">
    <reaction evidence="8">
        <text>dihydrourocanate + A = urocanate + AH2</text>
        <dbReference type="Rhea" id="RHEA:36059"/>
        <dbReference type="ChEBI" id="CHEBI:13193"/>
        <dbReference type="ChEBI" id="CHEBI:17499"/>
        <dbReference type="ChEBI" id="CHEBI:27247"/>
        <dbReference type="ChEBI" id="CHEBI:72991"/>
        <dbReference type="EC" id="1.3.99.33"/>
    </reaction>
</comment>